<gene>
    <name evidence="1" type="ORF">FNO190_1111</name>
</gene>
<keyword evidence="2" id="KW-1185">Reference proteome</keyword>
<proteinExistence type="predicted"/>
<protein>
    <submittedName>
        <fullName evidence="1">Uncharacterized protein</fullName>
    </submittedName>
</protein>
<dbReference type="EMBL" id="CP011923">
    <property type="protein sequence ID" value="AKN88811.1"/>
    <property type="molecule type" value="Genomic_DNA"/>
</dbReference>
<name>A0ABM5U6D5_9GAMM</name>
<evidence type="ECO:0000313" key="2">
    <source>
        <dbReference type="Proteomes" id="UP000035930"/>
    </source>
</evidence>
<organism evidence="1 2">
    <name type="scientific">Francisella orientalis</name>
    <dbReference type="NCBI Taxonomy" id="299583"/>
    <lineage>
        <taxon>Bacteria</taxon>
        <taxon>Pseudomonadati</taxon>
        <taxon>Pseudomonadota</taxon>
        <taxon>Gammaproteobacteria</taxon>
        <taxon>Thiotrichales</taxon>
        <taxon>Francisellaceae</taxon>
        <taxon>Francisella</taxon>
    </lineage>
</organism>
<evidence type="ECO:0000313" key="1">
    <source>
        <dbReference type="EMBL" id="AKN88811.1"/>
    </source>
</evidence>
<sequence>MAVVSMPQTAFAANGAGVKSSVLFLRKWPAIKSQAYRQLKVDL</sequence>
<dbReference type="Proteomes" id="UP000035930">
    <property type="component" value="Chromosome"/>
</dbReference>
<accession>A0ABM5U6D5</accession>
<reference evidence="1" key="1">
    <citation type="submission" date="2017-08" db="EMBL/GenBank/DDBJ databases">
        <title>Complete Genome Sequence of Francisella noatunensis subsp. orientalis strain FNO190.</title>
        <authorList>
            <person name="Pereira F.L."/>
            <person name="Goncalves L.A."/>
            <person name="Guilherme T.C."/>
            <person name="Soares S.C."/>
            <person name="Dorella F.A."/>
            <person name="Carvalho A.F."/>
            <person name="Leibowitz M.P."/>
            <person name="Leal C.A.G."/>
            <person name="Azevedo V.A.C."/>
            <person name="Figueiredo H.C.P."/>
        </authorList>
    </citation>
    <scope>NUCLEOTIDE SEQUENCE</scope>
    <source>
        <strain evidence="1">FNO190</strain>
    </source>
</reference>